<dbReference type="AlphaFoldDB" id="A0A7L6BKR5"/>
<dbReference type="EMBL" id="CP059275">
    <property type="protein sequence ID" value="QLQ62866.1"/>
    <property type="molecule type" value="Genomic_DNA"/>
</dbReference>
<protein>
    <submittedName>
        <fullName evidence="1">Uncharacterized protein</fullName>
    </submittedName>
</protein>
<name>A0A7L6BKR5_LIMRT</name>
<evidence type="ECO:0000313" key="2">
    <source>
        <dbReference type="Proteomes" id="UP000510868"/>
    </source>
</evidence>
<gene>
    <name evidence="1" type="ORF">HHK02_01200</name>
</gene>
<reference evidence="1 2" key="1">
    <citation type="submission" date="2020-07" db="EMBL/GenBank/DDBJ databases">
        <title>Genome sequence of Lactobacillus reuteri CNEI-KCA3 isolated from the faeces of a reared-broiler chicken, South-East Nigeria, reveals presence of CRISPR arrays.</title>
        <authorList>
            <person name="Anukam K.C."/>
            <person name="Ibezim C.N."/>
            <person name="BeecK W.V."/>
            <person name="Allonsius C."/>
            <person name="Broek M.D."/>
            <person name="Tuyaerts I."/>
            <person name="Attama A."/>
            <person name="Esimone C.O."/>
            <person name="Lebeer S."/>
        </authorList>
    </citation>
    <scope>NUCLEOTIDE SEQUENCE [LARGE SCALE GENOMIC DNA]</scope>
    <source>
        <strain evidence="1 2">CNEI-KCA3</strain>
    </source>
</reference>
<evidence type="ECO:0000313" key="1">
    <source>
        <dbReference type="EMBL" id="QLQ62866.1"/>
    </source>
</evidence>
<sequence>MYFDENNNEVRNVVEVFRNNNIRYPSTVDELVLSSEQIRAIEMVLDHWSERHKKDKGKDPRENIEVNTFSGLPVVYIAEYTTHDDYGPLRETDVFSEEIDAWAFVLKQRDEGATDISVKPRLVYLDKDRTVNFND</sequence>
<organism evidence="1 2">
    <name type="scientific">Limosilactobacillus reuteri</name>
    <name type="common">Lactobacillus reuteri</name>
    <dbReference type="NCBI Taxonomy" id="1598"/>
    <lineage>
        <taxon>Bacteria</taxon>
        <taxon>Bacillati</taxon>
        <taxon>Bacillota</taxon>
        <taxon>Bacilli</taxon>
        <taxon>Lactobacillales</taxon>
        <taxon>Lactobacillaceae</taxon>
        <taxon>Limosilactobacillus</taxon>
    </lineage>
</organism>
<dbReference type="Proteomes" id="UP000510868">
    <property type="component" value="Chromosome"/>
</dbReference>
<proteinExistence type="predicted"/>
<accession>A0A7L6BKR5</accession>